<gene>
    <name evidence="2" type="ORF">GCM10023092_01880</name>
</gene>
<dbReference type="Gene3D" id="1.10.260.40">
    <property type="entry name" value="lambda repressor-like DNA-binding domains"/>
    <property type="match status" value="1"/>
</dbReference>
<evidence type="ECO:0000259" key="1">
    <source>
        <dbReference type="PROSITE" id="PS50943"/>
    </source>
</evidence>
<organism evidence="2 3">
    <name type="scientific">Rurimicrobium arvi</name>
    <dbReference type="NCBI Taxonomy" id="2049916"/>
    <lineage>
        <taxon>Bacteria</taxon>
        <taxon>Pseudomonadati</taxon>
        <taxon>Bacteroidota</taxon>
        <taxon>Chitinophagia</taxon>
        <taxon>Chitinophagales</taxon>
        <taxon>Chitinophagaceae</taxon>
        <taxon>Rurimicrobium</taxon>
    </lineage>
</organism>
<evidence type="ECO:0000313" key="2">
    <source>
        <dbReference type="EMBL" id="GAA4448773.1"/>
    </source>
</evidence>
<dbReference type="CDD" id="cd00093">
    <property type="entry name" value="HTH_XRE"/>
    <property type="match status" value="1"/>
</dbReference>
<protein>
    <recommendedName>
        <fullName evidence="1">HTH cro/C1-type domain-containing protein</fullName>
    </recommendedName>
</protein>
<proteinExistence type="predicted"/>
<evidence type="ECO:0000313" key="3">
    <source>
        <dbReference type="Proteomes" id="UP001501410"/>
    </source>
</evidence>
<accession>A0ABP8MGW7</accession>
<dbReference type="RefSeq" id="WP_344821745.1">
    <property type="nucleotide sequence ID" value="NZ_BAABEZ010000001.1"/>
</dbReference>
<dbReference type="PROSITE" id="PS50943">
    <property type="entry name" value="HTH_CROC1"/>
    <property type="match status" value="1"/>
</dbReference>
<dbReference type="InterPro" id="IPR010982">
    <property type="entry name" value="Lambda_DNA-bd_dom_sf"/>
</dbReference>
<keyword evidence="3" id="KW-1185">Reference proteome</keyword>
<dbReference type="Proteomes" id="UP001501410">
    <property type="component" value="Unassembled WGS sequence"/>
</dbReference>
<sequence length="87" mass="9883">MLQQTGIKEVKVSIGKLIRTLRERERLTQEQLAEQLALSRLTIQNLEAGKNPTIDTLLKVLQYFELLEGFGSYIASETANNSQQSLY</sequence>
<dbReference type="Pfam" id="PF12844">
    <property type="entry name" value="HTH_19"/>
    <property type="match status" value="1"/>
</dbReference>
<dbReference type="SUPFAM" id="SSF47413">
    <property type="entry name" value="lambda repressor-like DNA-binding domains"/>
    <property type="match status" value="1"/>
</dbReference>
<feature type="domain" description="HTH cro/C1-type" evidence="1">
    <location>
        <begin position="18"/>
        <end position="70"/>
    </location>
</feature>
<dbReference type="InterPro" id="IPR001387">
    <property type="entry name" value="Cro/C1-type_HTH"/>
</dbReference>
<dbReference type="EMBL" id="BAABEZ010000001">
    <property type="protein sequence ID" value="GAA4448773.1"/>
    <property type="molecule type" value="Genomic_DNA"/>
</dbReference>
<comment type="caution">
    <text evidence="2">The sequence shown here is derived from an EMBL/GenBank/DDBJ whole genome shotgun (WGS) entry which is preliminary data.</text>
</comment>
<dbReference type="SMART" id="SM00530">
    <property type="entry name" value="HTH_XRE"/>
    <property type="match status" value="1"/>
</dbReference>
<name>A0ABP8MGW7_9BACT</name>
<reference evidence="3" key="1">
    <citation type="journal article" date="2019" name="Int. J. Syst. Evol. Microbiol.">
        <title>The Global Catalogue of Microorganisms (GCM) 10K type strain sequencing project: providing services to taxonomists for standard genome sequencing and annotation.</title>
        <authorList>
            <consortium name="The Broad Institute Genomics Platform"/>
            <consortium name="The Broad Institute Genome Sequencing Center for Infectious Disease"/>
            <person name="Wu L."/>
            <person name="Ma J."/>
        </authorList>
    </citation>
    <scope>NUCLEOTIDE SEQUENCE [LARGE SCALE GENOMIC DNA]</scope>
    <source>
        <strain evidence="3">JCM 31921</strain>
    </source>
</reference>